<dbReference type="RefSeq" id="XP_976840.2">
    <property type="nucleotide sequence ID" value="XM_971747.2"/>
</dbReference>
<dbReference type="InterPro" id="IPR016137">
    <property type="entry name" value="RGS"/>
</dbReference>
<dbReference type="KEGG" id="tet:TTHERM_00702270"/>
<evidence type="ECO:0000256" key="1">
    <source>
        <dbReference type="SAM" id="MobiDB-lite"/>
    </source>
</evidence>
<sequence>MSKNILRIREDWVKTKIKEIHTQEKRIQTFQQSELHQERKSNIRYDLIKIFVSDRSIELESKYFPIVNAITQENDKYDFLLTLLLLIADKLDEYLNSKDQKSSKILINIIIHALQKAPFVKKKQEALDIVILALEIVVKINLYTLKNPQQQQVDLLESDDEISENKKQNSQQQNSIIGNQIVEEQNQEKQKNEDHEFFLQNDLAVEIEENISNLITKAHIELLKQFELMESVDKISAQKLYYYLNFVLLYSPFNEQLFTQINKLYLLFYENFCQICNSFLIKFEESFYYALDILYNAPINALFLSLELAKFYQVYRKVDRIEQTIVILLAFFQKGINKEGNPGYSKDLNEQLIQEVTSILTEVMVILPQQKQEDMLKQVISFLRIAKQKDDFLFNETINIFNKLKSQFININTNLSISLMCAIAENDDTFILNPSNQVWKLEEINEYAIIIKDKSERINANSSDLTFLLRLFYFYTKVYEYLNKENELIIIKSYEQTIFNKSASIFSYEKIAHLILTESFSDSKKRLFFMIVGIMVMTFRERKECRMTIQNVIIKLLNKKQDNYENQFEMVKYSFLCNMITNMYQKISQIQIYNAQKQYKLVQFYQYDSPLQFTMVFDKDLVQFDLFIQNIYEKLCVIATVNNDPLLLKEILCLTQSLQNKGESFALYSGAFKKMFLKLMPVVTPFHLNQILIFSTRGEYFPIYEKLFQKQVLGQNLLIDDDYQLINKTFDEVYFDKMSFIQINESNFLDVYIKYLEKVQDNQIKKYFLNVVYALAKNSFENTIFLSKPKVFQNIVSCLAKEQNQENRKLFLNLAQVILSEGVSAHHVKSITQQILNSQQDKYFCMLHESIRLLEDIINEQNSPSHITPYYYFKGRDSILMLDEKIPFVDNCSKGFSVLACLKLESVANFYDSSIMIKDVQNILYKANTSQDSSLPSTADSLKKNKSSDNFDPQPKQCLFCFVSKDDKKLVVYIIPGQSNKKAILRICFIQDSISIDIDFDYGNFSECSKWHILQINYSEKNGSEGFTVAFNGIVKQPISNQNRRYGKYVDNFKVLKQFSIGAEISPAKNCDNFVIEGSFFNGFINQLYIFNESIQIERTKIKLQEYLTEMYYNTNLREKIILKLNTEKNTLSKQNEGDQNLYSSLDRQNSKQNCDRQCKYHIQYGDNRDENIMLEAPICLTFLKQKRKLIKQSFLNMFKSDDISVKTEFPHYKIVSRGIRFLEFSHFLEALLSIGNIEIFIYILDLIIGNKELNSEQKMTIASAVFQLMSVMIQQDQEIIMYFDQNSKGMHTLKMLIKAIVKENKGCSIQFLESFKQFIEIGFPYQECNSTDFFDDQADMTWYARQVALQEIFFCYQIWGQCSFKIQRSVYVFILSFLEMDNETFDTVFRIVQNESLVPLFEVLQNNFNEKQIRTENNENDCKELRDLKGYLLKIINNIYTSAFIKNEVQLKRQDYKSLIELLLKNICYAEPGQLQLDLVRILQKIFNAKTPVEVISIIQNKEIESLEQIVVAILIHTCTMKQGSQQNREYFYDSDFSQQVNHFDELISISVQLLLEYYLKSVKKFDSSSIQIIQKQIQNLDSILPQYLHKETITILIEYLNKSLIEKWRIEKTIMEILFTRVPHLEGTQQIMVIKDIKKVLGILYNRHINALNKDQIDEDFKQFLHKLVINPQFIQIVENILYINFEDEESLKIVQDSSQEILDYIINFLIWGEIDGAKLIQQLIQSSIHEYFEKFIHILQLQLTQVNSKDSSQILLATQKYNLIELFFYVENIVYFYPNLISNQEAIYQKVIHSYIEFFGNNILCLENSSPQIKKELEGQIDLNATFNYLEKIVMHKLVLTNGGVLRSVIDTIFVSYRNSTDIGVKNGYLQDLNIFLMRDVGNSQQKEQKLFTESETINLIEYRNEFDRNIFTEYFKDYILTFALQEYFVTTNKTLKDSLYKLIYNSYYDKMQRSWSSFDTMQIGNYQYNLQISPYENLQQFLDIFNNKIEVKIDNNNLIEEIQDFFVEVKELRNFPNRNHEKLKDILESHKNLFLDQIIPIIDNYIGVQVQYVRHINGIFYKLREQVFQEAKREKINIFYSIHSQSASTKLKQQQIIDTYKQLCEDSFQKYYQLENEQLIETAKVWKSKKKRLVSERGLWFEENSSEKIKWKINKVEDRLRRKFFLKRDKKWLDKKFFTDPKYQKQQILPSKQQQEENDSSKKQFNLLGSFENETDTQDLNQNLAIQKDQSLIEDKQPTIRQVQSTLIEDPASIKRNQSSKQLEKDSSQQPMSPQKNEEVIIEQFDFKNNVQSASSKIRSSSFNNSQKIVENNMIDLICEAEQVTQTGVVYGILSINQKGAIIFSSKDQRIKPNIFGCIDHQLIQEQKTKVINVKNVKLAISRRYLFQEIAFELFTDDQKVIFFNVYKPQIKENFLSIIKRMNENCNVVINRKLEFQKSGIKDDWKKGRITNFDYLMQLNTYSGRSFNDLSQYPVFPWIIRDYKSSELKLEEDSFYRPLNQPIGAINRNRFLDHFYERFQHSSPKDRDTYFMYGTHYSNATIVLTLLMRMEPFAGLHFTQQSNKFDHADRLFHSIHDQWESGQLNSADVKELIPEFYYLPDFLYNVNELFLGKKQDNTEVDRVILPEWIKRSTDTPEEFVFRMRQALESPFVSKNLHSWIDLIFGSKQIGQKAIDNENLFHPSSYAENFNIKGLDEAQILAEKAKVIYFGQTPFRLFDEDQKPRDDSGLITMPKIKEFEFYNKITPKYQKVCQESSLEYVTANNRYVGLMERDLNKFYFNIFKCKTSILEKDFTYRRGKIEIKKSPEISFRNSVLLYRTFILSVAHGDKNIIVKNFKDEKYEAQINSLHKKIITCMDVCEEFIVCGSRDCRLSVYSVGVKQNILKNFLRKEDIEIKHLRMIYGHHNEISAVKLDQTLLIIVSIDMDGLGLIHELKTMRFLHSFKLPDLQDSECVQFLEIHQCGFILIVTNQKRLFIFTMNGNLYSECSFSYISNQNEEKITDVKFLSSLSSFIYLSTNKGVIYYLDLFEIKAKQIQNMTPAFSKFQPNSEHITSIYFHYCKNLIHKQNYSQLEINILQFFIQKKSKITEVYCILKEMEISVSFKKKTKLETLQCSQSKWEQKNTQISCLRIEKNTLIIKFNKKLLCKYINIYIYLFIILFKHIIIFFIQLYHIYFINSQYYLLQNFQNFIVLNSLWKSSYI</sequence>
<dbReference type="Pfam" id="PF14844">
    <property type="entry name" value="PH_BEACH"/>
    <property type="match status" value="1"/>
</dbReference>
<keyword evidence="2" id="KW-1133">Transmembrane helix</keyword>
<dbReference type="PANTHER" id="PTHR13743:SF112">
    <property type="entry name" value="BEACH DOMAIN-CONTAINING PROTEIN"/>
    <property type="match status" value="1"/>
</dbReference>
<dbReference type="InterPro" id="IPR023362">
    <property type="entry name" value="PH-BEACH_dom"/>
</dbReference>
<dbReference type="eggNOG" id="KOG4643">
    <property type="taxonomic scope" value="Eukaryota"/>
</dbReference>
<feature type="region of interest" description="Disordered" evidence="1">
    <location>
        <begin position="931"/>
        <end position="950"/>
    </location>
</feature>
<dbReference type="GeneID" id="7837915"/>
<dbReference type="Proteomes" id="UP000009168">
    <property type="component" value="Unassembled WGS sequence"/>
</dbReference>
<keyword evidence="7" id="KW-1185">Reference proteome</keyword>
<evidence type="ECO:0000259" key="3">
    <source>
        <dbReference type="PROSITE" id="PS50132"/>
    </source>
</evidence>
<accession>Q22LM1</accession>
<dbReference type="Gene3D" id="1.10.1540.10">
    <property type="entry name" value="BEACH domain"/>
    <property type="match status" value="1"/>
</dbReference>
<dbReference type="PANTHER" id="PTHR13743">
    <property type="entry name" value="BEIGE/BEACH-RELATED"/>
    <property type="match status" value="1"/>
</dbReference>
<keyword evidence="2" id="KW-0472">Membrane</keyword>
<dbReference type="PROSITE" id="PS50132">
    <property type="entry name" value="RGS"/>
    <property type="match status" value="1"/>
</dbReference>
<dbReference type="InterPro" id="IPR036372">
    <property type="entry name" value="BEACH_dom_sf"/>
</dbReference>
<dbReference type="eggNOG" id="KOG0599">
    <property type="taxonomic scope" value="Eukaryota"/>
</dbReference>
<feature type="domain" description="BEACH" evidence="4">
    <location>
        <begin position="2434"/>
        <end position="2728"/>
    </location>
</feature>
<reference evidence="7" key="1">
    <citation type="journal article" date="2006" name="PLoS Biol.">
        <title>Macronuclear genome sequence of the ciliate Tetrahymena thermophila, a model eukaryote.</title>
        <authorList>
            <person name="Eisen J.A."/>
            <person name="Coyne R.S."/>
            <person name="Wu M."/>
            <person name="Wu D."/>
            <person name="Thiagarajan M."/>
            <person name="Wortman J.R."/>
            <person name="Badger J.H."/>
            <person name="Ren Q."/>
            <person name="Amedeo P."/>
            <person name="Jones K.M."/>
            <person name="Tallon L.J."/>
            <person name="Delcher A.L."/>
            <person name="Salzberg S.L."/>
            <person name="Silva J.C."/>
            <person name="Haas B.J."/>
            <person name="Majoros W.H."/>
            <person name="Farzad M."/>
            <person name="Carlton J.M."/>
            <person name="Smith R.K. Jr."/>
            <person name="Garg J."/>
            <person name="Pearlman R.E."/>
            <person name="Karrer K.M."/>
            <person name="Sun L."/>
            <person name="Manning G."/>
            <person name="Elde N.C."/>
            <person name="Turkewitz A.P."/>
            <person name="Asai D.J."/>
            <person name="Wilkes D.E."/>
            <person name="Wang Y."/>
            <person name="Cai H."/>
            <person name="Collins K."/>
            <person name="Stewart B.A."/>
            <person name="Lee S.R."/>
            <person name="Wilamowska K."/>
            <person name="Weinberg Z."/>
            <person name="Ruzzo W.L."/>
            <person name="Wloga D."/>
            <person name="Gaertig J."/>
            <person name="Frankel J."/>
            <person name="Tsao C.-C."/>
            <person name="Gorovsky M.A."/>
            <person name="Keeling P.J."/>
            <person name="Waller R.F."/>
            <person name="Patron N.J."/>
            <person name="Cherry J.M."/>
            <person name="Stover N.A."/>
            <person name="Krieger C.J."/>
            <person name="del Toro C."/>
            <person name="Ryder H.F."/>
            <person name="Williamson S.C."/>
            <person name="Barbeau R.A."/>
            <person name="Hamilton E.P."/>
            <person name="Orias E."/>
        </authorList>
    </citation>
    <scope>NUCLEOTIDE SEQUENCE [LARGE SCALE GENOMIC DNA]</scope>
    <source>
        <strain evidence="7">SB210</strain>
    </source>
</reference>
<dbReference type="CDD" id="cd06071">
    <property type="entry name" value="Beach"/>
    <property type="match status" value="1"/>
</dbReference>
<feature type="compositionally biased region" description="Polar residues" evidence="1">
    <location>
        <begin position="931"/>
        <end position="940"/>
    </location>
</feature>
<keyword evidence="2" id="KW-0812">Transmembrane</keyword>
<feature type="transmembrane region" description="Helical" evidence="2">
    <location>
        <begin position="3155"/>
        <end position="3178"/>
    </location>
</feature>
<feature type="domain" description="BEACH-type PH" evidence="5">
    <location>
        <begin position="2314"/>
        <end position="2424"/>
    </location>
</feature>
<dbReference type="Gene3D" id="2.130.10.10">
    <property type="entry name" value="YVTN repeat-like/Quinoprotein amine dehydrogenase"/>
    <property type="match status" value="1"/>
</dbReference>
<feature type="domain" description="RGS" evidence="3">
    <location>
        <begin position="2004"/>
        <end position="2117"/>
    </location>
</feature>
<protein>
    <submittedName>
        <fullName evidence="6">Beige/BEACH domain protein</fullName>
    </submittedName>
</protein>
<evidence type="ECO:0000313" key="7">
    <source>
        <dbReference type="Proteomes" id="UP000009168"/>
    </source>
</evidence>
<proteinExistence type="predicted"/>
<dbReference type="SUPFAM" id="SSF81837">
    <property type="entry name" value="BEACH domain"/>
    <property type="match status" value="1"/>
</dbReference>
<dbReference type="SUPFAM" id="SSF50729">
    <property type="entry name" value="PH domain-like"/>
    <property type="match status" value="1"/>
</dbReference>
<dbReference type="InParanoid" id="Q22LM1"/>
<dbReference type="InterPro" id="IPR050865">
    <property type="entry name" value="BEACH_Domain"/>
</dbReference>
<feature type="region of interest" description="Disordered" evidence="1">
    <location>
        <begin position="2250"/>
        <end position="2280"/>
    </location>
</feature>
<dbReference type="EMBL" id="GG662861">
    <property type="protein sequence ID" value="EAR86245.2"/>
    <property type="molecule type" value="Genomic_DNA"/>
</dbReference>
<dbReference type="SUPFAM" id="SSF50978">
    <property type="entry name" value="WD40 repeat-like"/>
    <property type="match status" value="1"/>
</dbReference>
<dbReference type="InterPro" id="IPR011993">
    <property type="entry name" value="PH-like_dom_sf"/>
</dbReference>
<dbReference type="PROSITE" id="PS51783">
    <property type="entry name" value="PH_BEACH"/>
    <property type="match status" value="1"/>
</dbReference>
<dbReference type="Pfam" id="PF02138">
    <property type="entry name" value="Beach"/>
    <property type="match status" value="1"/>
</dbReference>
<dbReference type="SMART" id="SM01026">
    <property type="entry name" value="Beach"/>
    <property type="match status" value="1"/>
</dbReference>
<gene>
    <name evidence="6" type="ORF">TTHERM_00702270</name>
</gene>
<dbReference type="HOGENOM" id="CLU_223699_0_0_1"/>
<evidence type="ECO:0000256" key="2">
    <source>
        <dbReference type="SAM" id="Phobius"/>
    </source>
</evidence>
<evidence type="ECO:0000259" key="4">
    <source>
        <dbReference type="PROSITE" id="PS50197"/>
    </source>
</evidence>
<evidence type="ECO:0000259" key="5">
    <source>
        <dbReference type="PROSITE" id="PS51783"/>
    </source>
</evidence>
<dbReference type="InterPro" id="IPR036322">
    <property type="entry name" value="WD40_repeat_dom_sf"/>
</dbReference>
<dbReference type="Gene3D" id="2.30.29.30">
    <property type="entry name" value="Pleckstrin-homology domain (PH domain)/Phosphotyrosine-binding domain (PTB)"/>
    <property type="match status" value="1"/>
</dbReference>
<dbReference type="eggNOG" id="KOG1787">
    <property type="taxonomic scope" value="Eukaryota"/>
</dbReference>
<organism evidence="6 7">
    <name type="scientific">Tetrahymena thermophila (strain SB210)</name>
    <dbReference type="NCBI Taxonomy" id="312017"/>
    <lineage>
        <taxon>Eukaryota</taxon>
        <taxon>Sar</taxon>
        <taxon>Alveolata</taxon>
        <taxon>Ciliophora</taxon>
        <taxon>Intramacronucleata</taxon>
        <taxon>Oligohymenophorea</taxon>
        <taxon>Hymenostomatida</taxon>
        <taxon>Tetrahymenina</taxon>
        <taxon>Tetrahymenidae</taxon>
        <taxon>Tetrahymena</taxon>
    </lineage>
</organism>
<dbReference type="InterPro" id="IPR015943">
    <property type="entry name" value="WD40/YVTN_repeat-like_dom_sf"/>
</dbReference>
<name>Q22LM1_TETTS</name>
<dbReference type="PROSITE" id="PS50197">
    <property type="entry name" value="BEACH"/>
    <property type="match status" value="1"/>
</dbReference>
<dbReference type="OrthoDB" id="293278at2759"/>
<evidence type="ECO:0000313" key="6">
    <source>
        <dbReference type="EMBL" id="EAR86245.2"/>
    </source>
</evidence>
<dbReference type="InterPro" id="IPR000409">
    <property type="entry name" value="BEACH_dom"/>
</dbReference>